<dbReference type="NCBIfam" id="TIGR00360">
    <property type="entry name" value="ComEC_N-term"/>
    <property type="match status" value="1"/>
</dbReference>
<feature type="transmembrane region" description="Helical" evidence="6">
    <location>
        <begin position="46"/>
        <end position="63"/>
    </location>
</feature>
<keyword evidence="2" id="KW-1003">Cell membrane</keyword>
<evidence type="ECO:0000256" key="3">
    <source>
        <dbReference type="ARBA" id="ARBA00022692"/>
    </source>
</evidence>
<dbReference type="PATRIC" id="fig|1121362.3.peg.2206"/>
<protein>
    <recommendedName>
        <fullName evidence="7">ComEC/Rec2-related protein domain-containing protein</fullName>
    </recommendedName>
</protein>
<feature type="transmembrane region" description="Helical" evidence="6">
    <location>
        <begin position="303"/>
        <end position="324"/>
    </location>
</feature>
<dbReference type="KEGG" id="chn:A605_10880"/>
<evidence type="ECO:0000313" key="9">
    <source>
        <dbReference type="Proteomes" id="UP000011723"/>
    </source>
</evidence>
<evidence type="ECO:0000256" key="6">
    <source>
        <dbReference type="SAM" id="Phobius"/>
    </source>
</evidence>
<keyword evidence="5 6" id="KW-0472">Membrane</keyword>
<feature type="domain" description="ComEC/Rec2-related protein" evidence="7">
    <location>
        <begin position="187"/>
        <end position="446"/>
    </location>
</feature>
<evidence type="ECO:0000256" key="5">
    <source>
        <dbReference type="ARBA" id="ARBA00023136"/>
    </source>
</evidence>
<dbReference type="GO" id="GO:0005886">
    <property type="term" value="C:plasma membrane"/>
    <property type="evidence" value="ECO:0007669"/>
    <property type="project" value="UniProtKB-SubCell"/>
</dbReference>
<dbReference type="eggNOG" id="COG0658">
    <property type="taxonomic scope" value="Bacteria"/>
</dbReference>
<evidence type="ECO:0000256" key="2">
    <source>
        <dbReference type="ARBA" id="ARBA00022475"/>
    </source>
</evidence>
<keyword evidence="3 6" id="KW-0812">Transmembrane</keyword>
<keyword evidence="4 6" id="KW-1133">Transmembrane helix</keyword>
<dbReference type="STRING" id="1121362.A605_10880"/>
<evidence type="ECO:0000259" key="7">
    <source>
        <dbReference type="Pfam" id="PF03772"/>
    </source>
</evidence>
<comment type="subcellular location">
    <subcellularLocation>
        <location evidence="1">Cell membrane</location>
        <topology evidence="1">Multi-pass membrane protein</topology>
    </subcellularLocation>
</comment>
<dbReference type="InterPro" id="IPR004477">
    <property type="entry name" value="ComEC_N"/>
</dbReference>
<dbReference type="OrthoDB" id="7177610at2"/>
<dbReference type="InterPro" id="IPR052159">
    <property type="entry name" value="Competence_DNA_uptake"/>
</dbReference>
<dbReference type="PANTHER" id="PTHR30619">
    <property type="entry name" value="DNA INTERNALIZATION/COMPETENCE PROTEIN COMEC/REC2"/>
    <property type="match status" value="1"/>
</dbReference>
<dbReference type="EMBL" id="CP003697">
    <property type="protein sequence ID" value="AGF73176.1"/>
    <property type="molecule type" value="Genomic_DNA"/>
</dbReference>
<sequence length="553" mass="56065">MSELRLVPAALVVWAVTLLLLLTGSLPAAAGLVVVAAACLAVLRQPGQAVLAAVLGAAALVLTRTRQRGAGEAELGDVVTGTVAAQPTGIAPERHLVRLHVPGHPAELPVFTGELPAGVVAGARVTAEVALSPSDRPGLGAHVASGELRVEAEPAGMAAFAAHVRQTFGESVAAVVGPASQGLVPGMVLGDTSGQSAAEQQLYIDTGLSHLSAVSGANVAIVTTAAVVVCRLLTLGPRVQVAAASGALLVFVGLVGTEPSVLRASVTGLVGLLAVLNSARMEPVHGLCLAVIGLILWDPDLAVSYGFALSVAATAGIVALHPLLYRPLARTRLPDILVRALAVAVAADIVTMPIIAVMAGEVSLVSVVANVLVAPAVAPVTVLGLIAAGLCLLPGGLEIPPLKMLEPCTWWIHTVAQWCAQLPNATVPADPGWVLVGYGWVLAAVLAGHPWKVLAGVGVFFLWSLHAGAGTGTGAAEIPLETLPERAVAVVGTVGEVDTAPPGTQVIIVLDDTGRASDRPTVTRAGVPVLFPHRDGEVSLHRDGTQHARDGRF</sequence>
<evidence type="ECO:0000256" key="4">
    <source>
        <dbReference type="ARBA" id="ARBA00022989"/>
    </source>
</evidence>
<dbReference type="Pfam" id="PF03772">
    <property type="entry name" value="Competence"/>
    <property type="match status" value="1"/>
</dbReference>
<dbReference type="AlphaFoldDB" id="M1P919"/>
<dbReference type="RefSeq" id="WP_015401592.1">
    <property type="nucleotide sequence ID" value="NC_020302.1"/>
</dbReference>
<feature type="transmembrane region" description="Helical" evidence="6">
    <location>
        <begin position="269"/>
        <end position="297"/>
    </location>
</feature>
<dbReference type="Proteomes" id="UP000011723">
    <property type="component" value="Chromosome"/>
</dbReference>
<proteinExistence type="predicted"/>
<gene>
    <name evidence="8" type="ORF">A605_10880</name>
</gene>
<evidence type="ECO:0000256" key="1">
    <source>
        <dbReference type="ARBA" id="ARBA00004651"/>
    </source>
</evidence>
<feature type="transmembrane region" description="Helical" evidence="6">
    <location>
        <begin position="211"/>
        <end position="234"/>
    </location>
</feature>
<dbReference type="PANTHER" id="PTHR30619:SF7">
    <property type="entry name" value="BETA-LACTAMASE DOMAIN PROTEIN"/>
    <property type="match status" value="1"/>
</dbReference>
<evidence type="ECO:0000313" key="8">
    <source>
        <dbReference type="EMBL" id="AGF73176.1"/>
    </source>
</evidence>
<dbReference type="HOGENOM" id="CLU_010363_8_3_11"/>
<feature type="transmembrane region" description="Helical" evidence="6">
    <location>
        <begin position="371"/>
        <end position="393"/>
    </location>
</feature>
<keyword evidence="9" id="KW-1185">Reference proteome</keyword>
<feature type="transmembrane region" description="Helical" evidence="6">
    <location>
        <begin position="336"/>
        <end position="359"/>
    </location>
</feature>
<accession>M1P919</accession>
<reference evidence="8 9" key="1">
    <citation type="journal article" date="2012" name="Stand. Genomic Sci.">
        <title>Genome sequence of the halotolerant bacterium Corynebacterium halotolerans type strain YIM 70093(T) (= DSM 44683(T)).</title>
        <authorList>
            <person name="Ruckert C."/>
            <person name="Albersmeier A."/>
            <person name="Al-Dilaimi A."/>
            <person name="Niehaus K."/>
            <person name="Szczepanowski R."/>
            <person name="Kalinowski J."/>
        </authorList>
    </citation>
    <scope>NUCLEOTIDE SEQUENCE [LARGE SCALE GENOMIC DNA]</scope>
    <source>
        <strain evidence="8">YIM 70093</strain>
    </source>
</reference>
<feature type="transmembrane region" description="Helical" evidence="6">
    <location>
        <begin position="240"/>
        <end position="257"/>
    </location>
</feature>
<name>M1P919_9CORY</name>
<organism evidence="8 9">
    <name type="scientific">Corynebacterium halotolerans YIM 70093 = DSM 44683</name>
    <dbReference type="NCBI Taxonomy" id="1121362"/>
    <lineage>
        <taxon>Bacteria</taxon>
        <taxon>Bacillati</taxon>
        <taxon>Actinomycetota</taxon>
        <taxon>Actinomycetes</taxon>
        <taxon>Mycobacteriales</taxon>
        <taxon>Corynebacteriaceae</taxon>
        <taxon>Corynebacterium</taxon>
    </lineage>
</organism>